<comment type="caution">
    <text evidence="2">The sequence shown here is derived from an EMBL/GenBank/DDBJ whole genome shotgun (WGS) entry which is preliminary data.</text>
</comment>
<sequence>MYISSQTVIILSIIIIGSINLKIIARSQLLYLAPQGHKCWKNCAKVCVKKNNLLNHVEGKDNTVPDSPHGQAVKESVPGPDAELHISEDEVIRRHLSYMDADRAIRTPCLGKPVHMKSGKMMGWLQL</sequence>
<keyword evidence="1" id="KW-0812">Transmembrane</keyword>
<evidence type="ECO:0000313" key="3">
    <source>
        <dbReference type="Proteomes" id="UP000719766"/>
    </source>
</evidence>
<gene>
    <name evidence="2" type="ORF">HD556DRAFT_1310551</name>
</gene>
<organism evidence="2 3">
    <name type="scientific">Suillus plorans</name>
    <dbReference type="NCBI Taxonomy" id="116603"/>
    <lineage>
        <taxon>Eukaryota</taxon>
        <taxon>Fungi</taxon>
        <taxon>Dikarya</taxon>
        <taxon>Basidiomycota</taxon>
        <taxon>Agaricomycotina</taxon>
        <taxon>Agaricomycetes</taxon>
        <taxon>Agaricomycetidae</taxon>
        <taxon>Boletales</taxon>
        <taxon>Suillineae</taxon>
        <taxon>Suillaceae</taxon>
        <taxon>Suillus</taxon>
    </lineage>
</organism>
<keyword evidence="1" id="KW-1133">Transmembrane helix</keyword>
<keyword evidence="3" id="KW-1185">Reference proteome</keyword>
<proteinExistence type="predicted"/>
<keyword evidence="1" id="KW-0472">Membrane</keyword>
<dbReference type="GeneID" id="64594190"/>
<name>A0A9P7AKV3_9AGAM</name>
<reference evidence="2" key="1">
    <citation type="journal article" date="2020" name="New Phytol.">
        <title>Comparative genomics reveals dynamic genome evolution in host specialist ectomycorrhizal fungi.</title>
        <authorList>
            <person name="Lofgren L.A."/>
            <person name="Nguyen N.H."/>
            <person name="Vilgalys R."/>
            <person name="Ruytinx J."/>
            <person name="Liao H.L."/>
            <person name="Branco S."/>
            <person name="Kuo A."/>
            <person name="LaButti K."/>
            <person name="Lipzen A."/>
            <person name="Andreopoulos W."/>
            <person name="Pangilinan J."/>
            <person name="Riley R."/>
            <person name="Hundley H."/>
            <person name="Na H."/>
            <person name="Barry K."/>
            <person name="Grigoriev I.V."/>
            <person name="Stajich J.E."/>
            <person name="Kennedy P.G."/>
        </authorList>
    </citation>
    <scope>NUCLEOTIDE SEQUENCE</scope>
    <source>
        <strain evidence="2">S12</strain>
    </source>
</reference>
<dbReference type="RefSeq" id="XP_041157500.1">
    <property type="nucleotide sequence ID" value="XM_041300426.1"/>
</dbReference>
<dbReference type="AlphaFoldDB" id="A0A9P7AKV3"/>
<dbReference type="EMBL" id="JABBWE010000049">
    <property type="protein sequence ID" value="KAG1790538.1"/>
    <property type="molecule type" value="Genomic_DNA"/>
</dbReference>
<evidence type="ECO:0000313" key="2">
    <source>
        <dbReference type="EMBL" id="KAG1790538.1"/>
    </source>
</evidence>
<dbReference type="Proteomes" id="UP000719766">
    <property type="component" value="Unassembled WGS sequence"/>
</dbReference>
<protein>
    <submittedName>
        <fullName evidence="2">Uncharacterized protein</fullName>
    </submittedName>
</protein>
<accession>A0A9P7AKV3</accession>
<evidence type="ECO:0000256" key="1">
    <source>
        <dbReference type="SAM" id="Phobius"/>
    </source>
</evidence>
<feature type="transmembrane region" description="Helical" evidence="1">
    <location>
        <begin position="6"/>
        <end position="25"/>
    </location>
</feature>